<keyword evidence="3" id="KW-1185">Reference proteome</keyword>
<evidence type="ECO:0000313" key="3">
    <source>
        <dbReference type="Proteomes" id="UP000830167"/>
    </source>
</evidence>
<accession>A0ABY4CQT9</accession>
<reference evidence="2" key="1">
    <citation type="submission" date="2021-12" db="EMBL/GenBank/DDBJ databases">
        <title>Alicyclobacillaceae gen. nov., sp. nov., isolated from chalcocite enrichment system.</title>
        <authorList>
            <person name="Jiang Z."/>
        </authorList>
    </citation>
    <scope>NUCLEOTIDE SEQUENCE</scope>
    <source>
        <strain evidence="2">MYW30-H2</strain>
    </source>
</reference>
<dbReference type="InterPro" id="IPR000031">
    <property type="entry name" value="PurE_dom"/>
</dbReference>
<evidence type="ECO:0000313" key="2">
    <source>
        <dbReference type="EMBL" id="UOF92639.1"/>
    </source>
</evidence>
<dbReference type="InterPro" id="IPR039476">
    <property type="entry name" value="P2CMN_synthase_LarB"/>
</dbReference>
<gene>
    <name evidence="2" type="primary">larB</name>
    <name evidence="2" type="ORF">LSG31_11020</name>
</gene>
<dbReference type="RefSeq" id="WP_347439307.1">
    <property type="nucleotide sequence ID" value="NZ_CP089291.1"/>
</dbReference>
<dbReference type="NCBIfam" id="NF033503">
    <property type="entry name" value="LarB"/>
    <property type="match status" value="1"/>
</dbReference>
<sequence>MDIKDILNRFQNGQLSIEQAETEIHGFEDIGFSKIDYARESRTGHPEVIFGLNKTPEQVQIIFERLYKKHGKVMVTRATEQMADLVKKIAPEATYDHMSRLLTAGSSVVRFPGTVAVVSAGTADMPVAEEAAQVAEWMGSEVDRIYDVGVAGIDRLLANRERIQNATIIIVVAGMEGALASVVGGLVRHPVIAVPTSVGYGAHFFGMTPLLSMLSSCASGITVVNIDNGFGAAVAASMIQQTILEVLNR</sequence>
<dbReference type="Gene3D" id="3.40.50.1970">
    <property type="match status" value="1"/>
</dbReference>
<proteinExistence type="predicted"/>
<dbReference type="SMART" id="SM01001">
    <property type="entry name" value="AIRC"/>
    <property type="match status" value="1"/>
</dbReference>
<dbReference type="EMBL" id="CP089291">
    <property type="protein sequence ID" value="UOF92639.1"/>
    <property type="molecule type" value="Genomic_DNA"/>
</dbReference>
<name>A0ABY4CQT9_9BACL</name>
<dbReference type="PANTHER" id="PTHR43064:SF1">
    <property type="entry name" value="SLL1489 PROTEIN"/>
    <property type="match status" value="1"/>
</dbReference>
<dbReference type="Pfam" id="PF00731">
    <property type="entry name" value="AIRC"/>
    <property type="match status" value="1"/>
</dbReference>
<dbReference type="SUPFAM" id="SSF52255">
    <property type="entry name" value="N5-CAIR mutase (phosphoribosylaminoimidazole carboxylase, PurE)"/>
    <property type="match status" value="1"/>
</dbReference>
<dbReference type="PANTHER" id="PTHR43064">
    <property type="entry name" value="PHOSPHORIBOSYLAMINOIMIDAZOLE CARBOXYLASE-RELATED"/>
    <property type="match status" value="1"/>
</dbReference>
<dbReference type="Proteomes" id="UP000830167">
    <property type="component" value="Chromosome"/>
</dbReference>
<evidence type="ECO:0000259" key="1">
    <source>
        <dbReference type="SMART" id="SM01001"/>
    </source>
</evidence>
<protein>
    <submittedName>
        <fullName evidence="2">Nickel pincer cofactor biosynthesis protein LarB</fullName>
    </submittedName>
</protein>
<organism evidence="2 3">
    <name type="scientific">Fodinisporobacter ferrooxydans</name>
    <dbReference type="NCBI Taxonomy" id="2901836"/>
    <lineage>
        <taxon>Bacteria</taxon>
        <taxon>Bacillati</taxon>
        <taxon>Bacillota</taxon>
        <taxon>Bacilli</taxon>
        <taxon>Bacillales</taxon>
        <taxon>Alicyclobacillaceae</taxon>
        <taxon>Fodinisporobacter</taxon>
    </lineage>
</organism>
<feature type="domain" description="PurE" evidence="1">
    <location>
        <begin position="113"/>
        <end position="245"/>
    </location>
</feature>